<protein>
    <recommendedName>
        <fullName evidence="4">Outer membrane protein beta-barrel domain-containing protein</fullName>
    </recommendedName>
</protein>
<dbReference type="AlphaFoldDB" id="A0A8J6PAF0"/>
<evidence type="ECO:0000313" key="3">
    <source>
        <dbReference type="Proteomes" id="UP000652681"/>
    </source>
</evidence>
<keyword evidence="1" id="KW-0732">Signal</keyword>
<comment type="caution">
    <text evidence="2">The sequence shown here is derived from an EMBL/GenBank/DDBJ whole genome shotgun (WGS) entry which is preliminary data.</text>
</comment>
<reference evidence="2" key="1">
    <citation type="submission" date="2020-09" db="EMBL/GenBank/DDBJ databases">
        <title>Taishania pollutisoli gen. nov., sp. nov., Isolated from Tetrabromobisphenol A-Contaminated Soil.</title>
        <authorList>
            <person name="Chen Q."/>
        </authorList>
    </citation>
    <scope>NUCLEOTIDE SEQUENCE</scope>
    <source>
        <strain evidence="2">CZZ-1</strain>
    </source>
</reference>
<evidence type="ECO:0000256" key="1">
    <source>
        <dbReference type="SAM" id="SignalP"/>
    </source>
</evidence>
<keyword evidence="3" id="KW-1185">Reference proteome</keyword>
<dbReference type="Proteomes" id="UP000652681">
    <property type="component" value="Unassembled WGS sequence"/>
</dbReference>
<name>A0A8J6PAF0_9FLAO</name>
<evidence type="ECO:0000313" key="2">
    <source>
        <dbReference type="EMBL" id="MBC9811638.1"/>
    </source>
</evidence>
<proteinExistence type="predicted"/>
<dbReference type="RefSeq" id="WP_216713565.1">
    <property type="nucleotide sequence ID" value="NZ_JACVEL010000002.1"/>
</dbReference>
<feature type="chain" id="PRO_5035296426" description="Outer membrane protein beta-barrel domain-containing protein" evidence="1">
    <location>
        <begin position="19"/>
        <end position="252"/>
    </location>
</feature>
<sequence>MKFRLAVLFLLFIQVSFSQTVKEKIPTYFGFQIKPIFPGVFIGTTTFDSNVDGFNTTLRQATGYSFGGVVRVGLTKLIALETGINMTQRNYFLDYSIPDSNLYMNSRLRYLTYDVPVSALFYIRLAERAYMNVSVGAAISYNPTVVGVKNTEGKYHEFNQWAIGKKVLGEAIGNIGFEYRTQKAGTFYLGAAARIPFEPLFYLKSSYKNQGFQIETDAENQGRVDGSYIALEIKYFFPLIKIKGSPIKTPIE</sequence>
<gene>
    <name evidence="2" type="ORF">H9Y05_04035</name>
</gene>
<evidence type="ECO:0008006" key="4">
    <source>
        <dbReference type="Google" id="ProtNLM"/>
    </source>
</evidence>
<dbReference type="EMBL" id="JACVEL010000002">
    <property type="protein sequence ID" value="MBC9811638.1"/>
    <property type="molecule type" value="Genomic_DNA"/>
</dbReference>
<feature type="signal peptide" evidence="1">
    <location>
        <begin position="1"/>
        <end position="18"/>
    </location>
</feature>
<organism evidence="2 3">
    <name type="scientific">Taishania pollutisoli</name>
    <dbReference type="NCBI Taxonomy" id="2766479"/>
    <lineage>
        <taxon>Bacteria</taxon>
        <taxon>Pseudomonadati</taxon>
        <taxon>Bacteroidota</taxon>
        <taxon>Flavobacteriia</taxon>
        <taxon>Flavobacteriales</taxon>
        <taxon>Crocinitomicaceae</taxon>
        <taxon>Taishania</taxon>
    </lineage>
</organism>
<accession>A0A8J6PAF0</accession>